<proteinExistence type="predicted"/>
<dbReference type="Pfam" id="PF01471">
    <property type="entry name" value="PG_binding_1"/>
    <property type="match status" value="1"/>
</dbReference>
<dbReference type="SUPFAM" id="SSF47090">
    <property type="entry name" value="PGBD-like"/>
    <property type="match status" value="1"/>
</dbReference>
<feature type="signal peptide" evidence="2">
    <location>
        <begin position="1"/>
        <end position="20"/>
    </location>
</feature>
<dbReference type="InterPro" id="IPR002477">
    <property type="entry name" value="Peptidoglycan-bd-like"/>
</dbReference>
<organism evidence="4 5">
    <name type="scientific">Rhodovulum marinum</name>
    <dbReference type="NCBI Taxonomy" id="320662"/>
    <lineage>
        <taxon>Bacteria</taxon>
        <taxon>Pseudomonadati</taxon>
        <taxon>Pseudomonadota</taxon>
        <taxon>Alphaproteobacteria</taxon>
        <taxon>Rhodobacterales</taxon>
        <taxon>Paracoccaceae</taxon>
        <taxon>Rhodovulum</taxon>
    </lineage>
</organism>
<dbReference type="Gene3D" id="2.40.10.120">
    <property type="match status" value="1"/>
</dbReference>
<feature type="region of interest" description="Disordered" evidence="1">
    <location>
        <begin position="111"/>
        <end position="144"/>
    </location>
</feature>
<dbReference type="InterPro" id="IPR036366">
    <property type="entry name" value="PGBDSf"/>
</dbReference>
<feature type="chain" id="PRO_5020637881" evidence="2">
    <location>
        <begin position="21"/>
        <end position="574"/>
    </location>
</feature>
<dbReference type="AlphaFoldDB" id="A0A4V2SRJ6"/>
<feature type="compositionally biased region" description="Low complexity" evidence="1">
    <location>
        <begin position="111"/>
        <end position="127"/>
    </location>
</feature>
<dbReference type="Pfam" id="PF13365">
    <property type="entry name" value="Trypsin_2"/>
    <property type="match status" value="1"/>
</dbReference>
<dbReference type="Gene3D" id="1.10.101.10">
    <property type="entry name" value="PGBD-like superfamily/PGBD"/>
    <property type="match status" value="1"/>
</dbReference>
<evidence type="ECO:0000256" key="1">
    <source>
        <dbReference type="SAM" id="MobiDB-lite"/>
    </source>
</evidence>
<gene>
    <name evidence="4" type="ORF">EV662_102412</name>
</gene>
<keyword evidence="2" id="KW-0732">Signal</keyword>
<evidence type="ECO:0000313" key="5">
    <source>
        <dbReference type="Proteomes" id="UP000294835"/>
    </source>
</evidence>
<feature type="domain" description="Peptidoglycan binding-like" evidence="3">
    <location>
        <begin position="149"/>
        <end position="201"/>
    </location>
</feature>
<reference evidence="4 5" key="1">
    <citation type="submission" date="2019-03" db="EMBL/GenBank/DDBJ databases">
        <title>Genomic Encyclopedia of Type Strains, Phase IV (KMG-IV): sequencing the most valuable type-strain genomes for metagenomic binning, comparative biology and taxonomic classification.</title>
        <authorList>
            <person name="Goeker M."/>
        </authorList>
    </citation>
    <scope>NUCLEOTIDE SEQUENCE [LARGE SCALE GENOMIC DNA]</scope>
    <source>
        <strain evidence="4 5">DSM 18063</strain>
    </source>
</reference>
<evidence type="ECO:0000313" key="4">
    <source>
        <dbReference type="EMBL" id="TCP43216.1"/>
    </source>
</evidence>
<dbReference type="InterPro" id="IPR036365">
    <property type="entry name" value="PGBD-like_sf"/>
</dbReference>
<dbReference type="SUPFAM" id="SSF50494">
    <property type="entry name" value="Trypsin-like serine proteases"/>
    <property type="match status" value="1"/>
</dbReference>
<evidence type="ECO:0000259" key="3">
    <source>
        <dbReference type="Pfam" id="PF01471"/>
    </source>
</evidence>
<sequence length="574" mass="61373">MKRLATILLLVIAAALPAGAQDRVWLQIEAHPTLREAEERARTYAGTLPNVGAFRIASGWYSIALGPYAEPEANAALRTMRAQGAIPRDSFISDGADFRQQVWPVGAELRTPVPTATPAPETRAAAPLQPLPDETPAEARQSERALDRDGRALIQTALQWEGFYAQAIDAAFGPGTRRAMADWQAALGYEPTGVLTTRQREELVGAYRAEIARLGMQPIDEREAGIRIEMPLGLVEFDRYEPPFVHYRARGDSGVRALLISQRGDQATLYGLYDIMQTLEIVPLGGTRERNTTSFTLAGQNARLQSYTYARLIGGAVKGFTLVWPPTEDEKLMMRAAMTMRETLDSVPNVALDETLGEASADQRADMLSGLEIRQPDATHSGFFIDGAGTVLTTTTGLTACNRITIGHDVDVTLTASDPALGLAVLKPSVALAPIEYASFQARVPRLRSDVAVAGFSYGEVLDLPVLTYGTLADLTGLDGQDAVARLEIEALPGDTGGPVLDAAGAVLGVLLAPGEGARQLPQNVRYAADVAAIGAFLSANGVEMRTAEAEGALPPAALTRRAADMTVPVSCWN</sequence>
<dbReference type="EMBL" id="SLXP01000002">
    <property type="protein sequence ID" value="TCP43216.1"/>
    <property type="molecule type" value="Genomic_DNA"/>
</dbReference>
<dbReference type="InterPro" id="IPR009003">
    <property type="entry name" value="Peptidase_S1_PA"/>
</dbReference>
<dbReference type="OrthoDB" id="6810892at2"/>
<comment type="caution">
    <text evidence="4">The sequence shown here is derived from an EMBL/GenBank/DDBJ whole genome shotgun (WGS) entry which is preliminary data.</text>
</comment>
<protein>
    <submittedName>
        <fullName evidence="4">Putative peptidoglycan binding protein</fullName>
    </submittedName>
</protein>
<evidence type="ECO:0000256" key="2">
    <source>
        <dbReference type="SAM" id="SignalP"/>
    </source>
</evidence>
<dbReference type="Proteomes" id="UP000294835">
    <property type="component" value="Unassembled WGS sequence"/>
</dbReference>
<keyword evidence="5" id="KW-1185">Reference proteome</keyword>
<name>A0A4V2SRJ6_9RHOB</name>
<dbReference type="RefSeq" id="WP_132461059.1">
    <property type="nucleotide sequence ID" value="NZ_SLXP01000002.1"/>
</dbReference>
<accession>A0A4V2SRJ6</accession>